<reference evidence="3" key="1">
    <citation type="submission" date="2021-09" db="EMBL/GenBank/DDBJ databases">
        <authorList>
            <consortium name="AG Swart"/>
            <person name="Singh M."/>
            <person name="Singh A."/>
            <person name="Seah K."/>
            <person name="Emmerich C."/>
        </authorList>
    </citation>
    <scope>NUCLEOTIDE SEQUENCE</scope>
    <source>
        <strain evidence="3">ATCC30299</strain>
    </source>
</reference>
<sequence>MKNSITVNQNLKHLKSILKQETKAMKFKLVKLKASIEKSKSSNEPSVEKHEFNVRSRSQLSQFLNSSESTNKTKDSTSINSPSQTELESTEKATENKSEAIKEFLKSCGLQKYFSLFITNGINEIELLLGLTEIDIKNLNLPLGHRLKILKKIKECKYGKSSHLRSISTKGSDNESIEKKGKSSKGVPSFYVDALEYLKTSGNSWKQSLNKNYIAKNGLNLIRNSFDGQLIKPIESPVIDDNAYFCDKTCWTCGKSFIKETGIVDSKQCFCSMLCKELFTDSTEIQCKCGKSFARGIGIFKKKSIYCSFKCFFKYKQKKKIDAFIETSKCVSPDSMSNTIGTDTEISSPKSVRKYYPYVPSPEIQNISKTNSSKKGKGKKAEDYLLQGW</sequence>
<evidence type="ECO:0000313" key="3">
    <source>
        <dbReference type="EMBL" id="CAG9317548.1"/>
    </source>
</evidence>
<evidence type="ECO:0000313" key="4">
    <source>
        <dbReference type="Proteomes" id="UP001162131"/>
    </source>
</evidence>
<evidence type="ECO:0000259" key="2">
    <source>
        <dbReference type="SMART" id="SM00454"/>
    </source>
</evidence>
<dbReference type="Proteomes" id="UP001162131">
    <property type="component" value="Unassembled WGS sequence"/>
</dbReference>
<dbReference type="EMBL" id="CAJZBQ010000018">
    <property type="protein sequence ID" value="CAG9317548.1"/>
    <property type="molecule type" value="Genomic_DNA"/>
</dbReference>
<protein>
    <recommendedName>
        <fullName evidence="2">SAM domain-containing protein</fullName>
    </recommendedName>
</protein>
<feature type="region of interest" description="Disordered" evidence="1">
    <location>
        <begin position="64"/>
        <end position="94"/>
    </location>
</feature>
<gene>
    <name evidence="3" type="ORF">BSTOLATCC_MIC18793</name>
</gene>
<keyword evidence="4" id="KW-1185">Reference proteome</keyword>
<comment type="caution">
    <text evidence="3">The sequence shown here is derived from an EMBL/GenBank/DDBJ whole genome shotgun (WGS) entry which is preliminary data.</text>
</comment>
<feature type="compositionally biased region" description="Polar residues" evidence="1">
    <location>
        <begin position="64"/>
        <end position="87"/>
    </location>
</feature>
<dbReference type="SUPFAM" id="SSF47769">
    <property type="entry name" value="SAM/Pointed domain"/>
    <property type="match status" value="1"/>
</dbReference>
<dbReference type="Pfam" id="PF00536">
    <property type="entry name" value="SAM_1"/>
    <property type="match status" value="1"/>
</dbReference>
<organism evidence="3 4">
    <name type="scientific">Blepharisma stoltei</name>
    <dbReference type="NCBI Taxonomy" id="1481888"/>
    <lineage>
        <taxon>Eukaryota</taxon>
        <taxon>Sar</taxon>
        <taxon>Alveolata</taxon>
        <taxon>Ciliophora</taxon>
        <taxon>Postciliodesmatophora</taxon>
        <taxon>Heterotrichea</taxon>
        <taxon>Heterotrichida</taxon>
        <taxon>Blepharismidae</taxon>
        <taxon>Blepharisma</taxon>
    </lineage>
</organism>
<accession>A0AAU9J748</accession>
<proteinExistence type="predicted"/>
<dbReference type="AlphaFoldDB" id="A0AAU9J748"/>
<evidence type="ECO:0000256" key="1">
    <source>
        <dbReference type="SAM" id="MobiDB-lite"/>
    </source>
</evidence>
<feature type="domain" description="SAM" evidence="2">
    <location>
        <begin position="93"/>
        <end position="159"/>
    </location>
</feature>
<dbReference type="SMART" id="SM00454">
    <property type="entry name" value="SAM"/>
    <property type="match status" value="1"/>
</dbReference>
<dbReference type="CDD" id="cd09487">
    <property type="entry name" value="SAM_superfamily"/>
    <property type="match status" value="1"/>
</dbReference>
<dbReference type="Gene3D" id="1.10.150.50">
    <property type="entry name" value="Transcription Factor, Ets-1"/>
    <property type="match status" value="1"/>
</dbReference>
<dbReference type="InterPro" id="IPR001660">
    <property type="entry name" value="SAM"/>
</dbReference>
<name>A0AAU9J748_9CILI</name>
<dbReference type="InterPro" id="IPR013761">
    <property type="entry name" value="SAM/pointed_sf"/>
</dbReference>